<organism evidence="1 2">
    <name type="scientific">Ensifer canadensis</name>
    <dbReference type="NCBI Taxonomy" id="555315"/>
    <lineage>
        <taxon>Bacteria</taxon>
        <taxon>Pseudomonadati</taxon>
        <taxon>Pseudomonadota</taxon>
        <taxon>Alphaproteobacteria</taxon>
        <taxon>Hyphomicrobiales</taxon>
        <taxon>Rhizobiaceae</taxon>
        <taxon>Sinorhizobium/Ensifer group</taxon>
        <taxon>Ensifer</taxon>
    </lineage>
</organism>
<dbReference type="EMBL" id="WXFA01000012">
    <property type="protein sequence ID" value="MBM3092987.1"/>
    <property type="molecule type" value="Genomic_DNA"/>
</dbReference>
<reference evidence="1 2" key="1">
    <citation type="submission" date="2020-01" db="EMBL/GenBank/DDBJ databases">
        <title>Draft genome assembly of Ensifer adhaerens T173.</title>
        <authorList>
            <person name="Craig J.E."/>
            <person name="Stinchcombe J.R."/>
        </authorList>
    </citation>
    <scope>NUCLEOTIDE SEQUENCE [LARGE SCALE GENOMIC DNA]</scope>
    <source>
        <strain evidence="1 2">T173</strain>
    </source>
</reference>
<dbReference type="GO" id="GO:0005975">
    <property type="term" value="P:carbohydrate metabolic process"/>
    <property type="evidence" value="ECO:0007669"/>
    <property type="project" value="InterPro"/>
</dbReference>
<accession>A0AAW4FNV4</accession>
<keyword evidence="2" id="KW-1185">Reference proteome</keyword>
<protein>
    <submittedName>
        <fullName evidence="1">Aldose 1-epimerase family protein</fullName>
    </submittedName>
</protein>
<dbReference type="GO" id="GO:0016853">
    <property type="term" value="F:isomerase activity"/>
    <property type="evidence" value="ECO:0007669"/>
    <property type="project" value="InterPro"/>
</dbReference>
<dbReference type="InterPro" id="IPR037481">
    <property type="entry name" value="LacX"/>
</dbReference>
<dbReference type="CDD" id="cd09024">
    <property type="entry name" value="Aldose_epim_lacX"/>
    <property type="match status" value="1"/>
</dbReference>
<dbReference type="RefSeq" id="WP_057221254.1">
    <property type="nucleotide sequence ID" value="NZ_CP083374.1"/>
</dbReference>
<name>A0AAW4FNV4_9HYPH</name>
<evidence type="ECO:0000313" key="1">
    <source>
        <dbReference type="EMBL" id="MBM3092987.1"/>
    </source>
</evidence>
<dbReference type="Gene3D" id="2.70.98.10">
    <property type="match status" value="1"/>
</dbReference>
<dbReference type="AlphaFoldDB" id="A0AAW4FNV4"/>
<dbReference type="PANTHER" id="PTHR11122:SF13">
    <property type="entry name" value="GLUCOSE-6-PHOSPHATE 1-EPIMERASE"/>
    <property type="match status" value="1"/>
</dbReference>
<dbReference type="InterPro" id="IPR008183">
    <property type="entry name" value="Aldose_1/G6P_1-epimerase"/>
</dbReference>
<dbReference type="GO" id="GO:0030246">
    <property type="term" value="F:carbohydrate binding"/>
    <property type="evidence" value="ECO:0007669"/>
    <property type="project" value="InterPro"/>
</dbReference>
<dbReference type="InterPro" id="IPR014718">
    <property type="entry name" value="GH-type_carb-bd"/>
</dbReference>
<sequence length="289" mass="31620">MDDTVTITSGAMRAEIALLGAELLSLRLGGHELLWEADAASWSGTSPILFPVIGRVNDGVVRIAGKPYPMPPHGFARQAKFTIEKRASDQVVLVRAENDESLRSYPFRFVLKVTYFLAAGGLQITFDVINTGEDALPYAIGFHPGFRWPFAQGDKDGYSLALPTREKVSGSRLTSAGLMDPARYEVPLADGRLALTEELFYAGALCLLDLDCTSASYVSPVGSSIELSWQNFSHLALWAKTDAPFLCIQPWTGYSDPLGFDKDMFEKPAMHLLEPAAQRQHGISVQFSS</sequence>
<evidence type="ECO:0000313" key="2">
    <source>
        <dbReference type="Proteomes" id="UP000744980"/>
    </source>
</evidence>
<dbReference type="Proteomes" id="UP000744980">
    <property type="component" value="Unassembled WGS sequence"/>
</dbReference>
<proteinExistence type="predicted"/>
<dbReference type="PANTHER" id="PTHR11122">
    <property type="entry name" value="APOSPORY-ASSOCIATED PROTEIN C-RELATED"/>
    <property type="match status" value="1"/>
</dbReference>
<gene>
    <name evidence="1" type="ORF">GFB56_19600</name>
</gene>
<dbReference type="SUPFAM" id="SSF74650">
    <property type="entry name" value="Galactose mutarotase-like"/>
    <property type="match status" value="1"/>
</dbReference>
<dbReference type="InterPro" id="IPR011013">
    <property type="entry name" value="Gal_mutarotase_sf_dom"/>
</dbReference>
<dbReference type="Pfam" id="PF01263">
    <property type="entry name" value="Aldose_epim"/>
    <property type="match status" value="1"/>
</dbReference>
<comment type="caution">
    <text evidence="1">The sequence shown here is derived from an EMBL/GenBank/DDBJ whole genome shotgun (WGS) entry which is preliminary data.</text>
</comment>